<dbReference type="CDD" id="cd07377">
    <property type="entry name" value="WHTH_GntR"/>
    <property type="match status" value="1"/>
</dbReference>
<dbReference type="InterPro" id="IPR036388">
    <property type="entry name" value="WH-like_DNA-bd_sf"/>
</dbReference>
<evidence type="ECO:0000256" key="1">
    <source>
        <dbReference type="ARBA" id="ARBA00005384"/>
    </source>
</evidence>
<dbReference type="Pfam" id="PF00155">
    <property type="entry name" value="Aminotran_1_2"/>
    <property type="match status" value="1"/>
</dbReference>
<keyword evidence="5" id="KW-0804">Transcription</keyword>
<dbReference type="SUPFAM" id="SSF53383">
    <property type="entry name" value="PLP-dependent transferases"/>
    <property type="match status" value="1"/>
</dbReference>
<dbReference type="InterPro" id="IPR015424">
    <property type="entry name" value="PyrdxlP-dep_Trfase"/>
</dbReference>
<keyword evidence="4" id="KW-0238">DNA-binding</keyword>
<dbReference type="Pfam" id="PF00392">
    <property type="entry name" value="GntR"/>
    <property type="match status" value="1"/>
</dbReference>
<comment type="caution">
    <text evidence="7">The sequence shown here is derived from an EMBL/GenBank/DDBJ whole genome shotgun (WGS) entry which is preliminary data.</text>
</comment>
<dbReference type="PANTHER" id="PTHR46577">
    <property type="entry name" value="HTH-TYPE TRANSCRIPTIONAL REGULATORY PROTEIN GABR"/>
    <property type="match status" value="1"/>
</dbReference>
<protein>
    <submittedName>
        <fullName evidence="7">GntR family transcriptional regulator</fullName>
    </submittedName>
</protein>
<dbReference type="SUPFAM" id="SSF46785">
    <property type="entry name" value="Winged helix' DNA-binding domain"/>
    <property type="match status" value="1"/>
</dbReference>
<dbReference type="InterPro" id="IPR000524">
    <property type="entry name" value="Tscrpt_reg_HTH_GntR"/>
</dbReference>
<keyword evidence="3" id="KW-0805">Transcription regulation</keyword>
<evidence type="ECO:0000256" key="4">
    <source>
        <dbReference type="ARBA" id="ARBA00023125"/>
    </source>
</evidence>
<name>A0ABM9SMH2_9GAMM</name>
<dbReference type="InterPro" id="IPR036390">
    <property type="entry name" value="WH_DNA-bd_sf"/>
</dbReference>
<keyword evidence="2" id="KW-0663">Pyridoxal phosphate</keyword>
<dbReference type="InterPro" id="IPR015421">
    <property type="entry name" value="PyrdxlP-dep_Trfase_major"/>
</dbReference>
<evidence type="ECO:0000313" key="8">
    <source>
        <dbReference type="Proteomes" id="UP000040578"/>
    </source>
</evidence>
<proteinExistence type="inferred from homology"/>
<dbReference type="InterPro" id="IPR051446">
    <property type="entry name" value="HTH_trans_reg/aminotransferase"/>
</dbReference>
<dbReference type="Gene3D" id="3.40.640.10">
    <property type="entry name" value="Type I PLP-dependent aspartate aminotransferase-like (Major domain)"/>
    <property type="match status" value="1"/>
</dbReference>
<dbReference type="RefSeq" id="WP_049601964.1">
    <property type="nucleotide sequence ID" value="NZ_CPYD01000017.1"/>
</dbReference>
<accession>A0ABM9SMH2</accession>
<dbReference type="Gene3D" id="1.10.10.10">
    <property type="entry name" value="Winged helix-like DNA-binding domain superfamily/Winged helix DNA-binding domain"/>
    <property type="match status" value="1"/>
</dbReference>
<dbReference type="CDD" id="cd00609">
    <property type="entry name" value="AAT_like"/>
    <property type="match status" value="1"/>
</dbReference>
<dbReference type="InterPro" id="IPR004839">
    <property type="entry name" value="Aminotransferase_I/II_large"/>
</dbReference>
<evidence type="ECO:0000256" key="3">
    <source>
        <dbReference type="ARBA" id="ARBA00023015"/>
    </source>
</evidence>
<keyword evidence="8" id="KW-1185">Reference proteome</keyword>
<dbReference type="PANTHER" id="PTHR46577:SF1">
    <property type="entry name" value="HTH-TYPE TRANSCRIPTIONAL REGULATORY PROTEIN GABR"/>
    <property type="match status" value="1"/>
</dbReference>
<evidence type="ECO:0000256" key="5">
    <source>
        <dbReference type="ARBA" id="ARBA00023163"/>
    </source>
</evidence>
<comment type="similarity">
    <text evidence="1">In the C-terminal section; belongs to the class-I pyridoxal-phosphate-dependent aminotransferase family.</text>
</comment>
<sequence length="482" mass="53854">MMMSFPVQLQVDRQQSEPVFRQIYLRFKEAITQRILLPDTRVPSVRALASELGVARGTVENAYAQLVAEGYLQSRGQSGTYVSDQLLRGLASIPAEPSKPRQAAQINHAFALETESPQPFQLGLPALDAFPYGLWARIINQQTRAATRASLGHPPATGLLVLREAIASYLQLSRGFHCLPEQVFICPGYQALLDLVISTLLHPGDAVWLEDPGYPVTQQLCREAQLRNEPIPVDGEGINLGAAIDKVPDARAVIVTPAHQSPTGVALSLPRRLALLEWAAEQQSWIIEDDYDSEFRYQGRPLPSLKSLDRQGRVLYAGTFSKVMFPALRIAYLVVPKELVDRFTQRCRLRACTVPPLIQSSVAEFIRQGHFYRHLKRMRHVYPERRAWLVEALESQLGDVLQVEEQAGGIQLLARLDKNYSDRLVVTLAHQQGLAIQALSDWQIDISEGNGLLLGFTNLQSADDAKRQVSRLASIIRFMGRE</sequence>
<dbReference type="PROSITE" id="PS50949">
    <property type="entry name" value="HTH_GNTR"/>
    <property type="match status" value="1"/>
</dbReference>
<reference evidence="7 8" key="1">
    <citation type="submission" date="2015-03" db="EMBL/GenBank/DDBJ databases">
        <authorList>
            <consortium name="Pathogen Informatics"/>
            <person name="Murphy D."/>
        </authorList>
    </citation>
    <scope>NUCLEOTIDE SEQUENCE [LARGE SCALE GENOMIC DNA]</scope>
    <source>
        <strain evidence="8">type strain: CIP110231</strain>
    </source>
</reference>
<dbReference type="EMBL" id="CPYD01000017">
    <property type="protein sequence ID" value="CNF20817.1"/>
    <property type="molecule type" value="Genomic_DNA"/>
</dbReference>
<evidence type="ECO:0000259" key="6">
    <source>
        <dbReference type="PROSITE" id="PS50949"/>
    </source>
</evidence>
<dbReference type="Proteomes" id="UP000040578">
    <property type="component" value="Unassembled WGS sequence"/>
</dbReference>
<feature type="domain" description="HTH gntR-type" evidence="6">
    <location>
        <begin position="17"/>
        <end position="85"/>
    </location>
</feature>
<evidence type="ECO:0000256" key="2">
    <source>
        <dbReference type="ARBA" id="ARBA00022898"/>
    </source>
</evidence>
<dbReference type="SMART" id="SM00345">
    <property type="entry name" value="HTH_GNTR"/>
    <property type="match status" value="1"/>
</dbReference>
<dbReference type="PRINTS" id="PR00035">
    <property type="entry name" value="HTHGNTR"/>
</dbReference>
<organism evidence="7 8">
    <name type="scientific">Yersinia nurmii</name>
    <dbReference type="NCBI Taxonomy" id="685706"/>
    <lineage>
        <taxon>Bacteria</taxon>
        <taxon>Pseudomonadati</taxon>
        <taxon>Pseudomonadota</taxon>
        <taxon>Gammaproteobacteria</taxon>
        <taxon>Enterobacterales</taxon>
        <taxon>Yersiniaceae</taxon>
        <taxon>Yersinia</taxon>
    </lineage>
</organism>
<gene>
    <name evidence="7" type="primary">gabR</name>
    <name evidence="7" type="ORF">ERS137967_03563</name>
</gene>
<evidence type="ECO:0000313" key="7">
    <source>
        <dbReference type="EMBL" id="CNF20817.1"/>
    </source>
</evidence>